<evidence type="ECO:0000313" key="1">
    <source>
        <dbReference type="EMBL" id="CAK9323482.1"/>
    </source>
</evidence>
<evidence type="ECO:0000313" key="2">
    <source>
        <dbReference type="Proteomes" id="UP001642487"/>
    </source>
</evidence>
<accession>A0ABP0YYJ6</accession>
<dbReference type="Proteomes" id="UP001642487">
    <property type="component" value="Chromosome 6"/>
</dbReference>
<dbReference type="InterPro" id="IPR002110">
    <property type="entry name" value="Ankyrin_rpt"/>
</dbReference>
<proteinExistence type="predicted"/>
<reference evidence="1 2" key="1">
    <citation type="submission" date="2024-03" db="EMBL/GenBank/DDBJ databases">
        <authorList>
            <person name="Gkanogiannis A."/>
            <person name="Becerra Lopez-Lavalle L."/>
        </authorList>
    </citation>
    <scope>NUCLEOTIDE SEQUENCE [LARGE SCALE GENOMIC DNA]</scope>
</reference>
<keyword evidence="2" id="KW-1185">Reference proteome</keyword>
<sequence>MERSGCVKRGEWENVIRSYINSIQEAQFTTKVTEEGDTALHCAFYDGQEKVAEELDEQLVDIKNQEDETPLFLAAISGNNHAHNNTIRHLFPASDKNGNTPLHLAAADRGHAKNPWRVTGPALQLQSEIKWYQMVEDSNESKFFVQYNKDKKLAKTIFDEAHTRRCWKVVGSGLLEPPIHALIATLAFASATTVPGGNGEDGSPALERKTRVFNFCHPSLLSLPFASPQPQLLRFSQSSAQNSR</sequence>
<dbReference type="PANTHER" id="PTHR24177:SF103">
    <property type="entry name" value="PGG DOMAIN-CONTAINING PROTEIN"/>
    <property type="match status" value="1"/>
</dbReference>
<dbReference type="InterPro" id="IPR036770">
    <property type="entry name" value="Ankyrin_rpt-contain_sf"/>
</dbReference>
<protein>
    <submittedName>
        <fullName evidence="1">Uncharacterized protein</fullName>
    </submittedName>
</protein>
<dbReference type="Pfam" id="PF00023">
    <property type="entry name" value="Ank"/>
    <property type="match status" value="1"/>
</dbReference>
<name>A0ABP0YYJ6_9ROSI</name>
<gene>
    <name evidence="1" type="ORF">CITCOLO1_LOCUS15666</name>
</gene>
<organism evidence="1 2">
    <name type="scientific">Citrullus colocynthis</name>
    <name type="common">colocynth</name>
    <dbReference type="NCBI Taxonomy" id="252529"/>
    <lineage>
        <taxon>Eukaryota</taxon>
        <taxon>Viridiplantae</taxon>
        <taxon>Streptophyta</taxon>
        <taxon>Embryophyta</taxon>
        <taxon>Tracheophyta</taxon>
        <taxon>Spermatophyta</taxon>
        <taxon>Magnoliopsida</taxon>
        <taxon>eudicotyledons</taxon>
        <taxon>Gunneridae</taxon>
        <taxon>Pentapetalae</taxon>
        <taxon>rosids</taxon>
        <taxon>fabids</taxon>
        <taxon>Cucurbitales</taxon>
        <taxon>Cucurbitaceae</taxon>
        <taxon>Benincaseae</taxon>
        <taxon>Citrullus</taxon>
    </lineage>
</organism>
<dbReference type="EMBL" id="OZ021740">
    <property type="protein sequence ID" value="CAK9323482.1"/>
    <property type="molecule type" value="Genomic_DNA"/>
</dbReference>
<dbReference type="SUPFAM" id="SSF48403">
    <property type="entry name" value="Ankyrin repeat"/>
    <property type="match status" value="1"/>
</dbReference>
<dbReference type="PANTHER" id="PTHR24177">
    <property type="entry name" value="CASKIN"/>
    <property type="match status" value="1"/>
</dbReference>
<dbReference type="Gene3D" id="1.25.40.20">
    <property type="entry name" value="Ankyrin repeat-containing domain"/>
    <property type="match status" value="1"/>
</dbReference>